<dbReference type="Proteomes" id="UP000253688">
    <property type="component" value="Unassembled WGS sequence"/>
</dbReference>
<dbReference type="RefSeq" id="WP_016165182.1">
    <property type="nucleotide sequence ID" value="NZ_CP131471.1"/>
</dbReference>
<dbReference type="AlphaFoldDB" id="A0A365PLY9"/>
<keyword evidence="2" id="KW-0808">Transferase</keyword>
<dbReference type="GO" id="GO:0032259">
    <property type="term" value="P:methylation"/>
    <property type="evidence" value="ECO:0007669"/>
    <property type="project" value="UniProtKB-KW"/>
</dbReference>
<protein>
    <submittedName>
        <fullName evidence="2">Class I SAM-dependent methyltransferase</fullName>
    </submittedName>
</protein>
<comment type="caution">
    <text evidence="2">The sequence shown here is derived from an EMBL/GenBank/DDBJ whole genome shotgun (WGS) entry which is preliminary data.</text>
</comment>
<dbReference type="EMBL" id="QEWH01000011">
    <property type="protein sequence ID" value="RBA49619.1"/>
    <property type="molecule type" value="Genomic_DNA"/>
</dbReference>
<organism evidence="2 3">
    <name type="scientific">Acinetobacter junii</name>
    <dbReference type="NCBI Taxonomy" id="40215"/>
    <lineage>
        <taxon>Bacteria</taxon>
        <taxon>Pseudomonadati</taxon>
        <taxon>Pseudomonadota</taxon>
        <taxon>Gammaproteobacteria</taxon>
        <taxon>Moraxellales</taxon>
        <taxon>Moraxellaceae</taxon>
        <taxon>Acinetobacter</taxon>
    </lineage>
</organism>
<dbReference type="InterPro" id="IPR025714">
    <property type="entry name" value="Methyltranfer_dom"/>
</dbReference>
<gene>
    <name evidence="2" type="ORF">DC346_02745</name>
</gene>
<reference evidence="2 3" key="1">
    <citation type="submission" date="2018-04" db="EMBL/GenBank/DDBJ databases">
        <title>Acinetobacter junii Genome sequencing and assembly.</title>
        <authorList>
            <person name="Su J."/>
            <person name="Rensing C."/>
            <person name="Mazhar H.S."/>
        </authorList>
    </citation>
    <scope>NUCLEOTIDE SEQUENCE [LARGE SCALE GENOMIC DNA]</scope>
    <source>
        <strain evidence="2 3">SC22</strain>
    </source>
</reference>
<proteinExistence type="predicted"/>
<evidence type="ECO:0000313" key="2">
    <source>
        <dbReference type="EMBL" id="RBA49619.1"/>
    </source>
</evidence>
<dbReference type="PANTHER" id="PTHR12843">
    <property type="entry name" value="PROTEIN-LYSINE N-METHYLTRANSFERASE METTL10"/>
    <property type="match status" value="1"/>
</dbReference>
<dbReference type="CDD" id="cd02440">
    <property type="entry name" value="AdoMet_MTases"/>
    <property type="match status" value="1"/>
</dbReference>
<dbReference type="Gene3D" id="3.40.50.150">
    <property type="entry name" value="Vaccinia Virus protein VP39"/>
    <property type="match status" value="1"/>
</dbReference>
<evidence type="ECO:0000313" key="3">
    <source>
        <dbReference type="Proteomes" id="UP000253688"/>
    </source>
</evidence>
<evidence type="ECO:0000259" key="1">
    <source>
        <dbReference type="Pfam" id="PF13847"/>
    </source>
</evidence>
<dbReference type="Pfam" id="PF13847">
    <property type="entry name" value="Methyltransf_31"/>
    <property type="match status" value="1"/>
</dbReference>
<dbReference type="GO" id="GO:0008168">
    <property type="term" value="F:methyltransferase activity"/>
    <property type="evidence" value="ECO:0007669"/>
    <property type="project" value="UniProtKB-KW"/>
</dbReference>
<accession>A0A365PLY9</accession>
<feature type="domain" description="Methyltransferase" evidence="1">
    <location>
        <begin position="41"/>
        <end position="150"/>
    </location>
</feature>
<name>A0A365PLY9_ACIJU</name>
<dbReference type="PANTHER" id="PTHR12843:SF5">
    <property type="entry name" value="EEF1A LYSINE METHYLTRANSFERASE 2"/>
    <property type="match status" value="1"/>
</dbReference>
<sequence>MENNYWEKVYQSKQVDKVSWYQQQDLKRLALIQHHVVDLKSNLIDVGSGASLLIDQLIEIGYKNLYLLDLSETALNTTKYRLKEKELDAGHVQWQVADICIAQLPTQFFDLWHDRAVFHFMVTETQQQQYIDVMRHALKPNGMVMISTFAEDGPTQCSGLPVERYSVNKLAMTLGQDFQLIQHDTEIHLTPWGTEQKFLNTLWRFQG</sequence>
<dbReference type="SUPFAM" id="SSF53335">
    <property type="entry name" value="S-adenosyl-L-methionine-dependent methyltransferases"/>
    <property type="match status" value="1"/>
</dbReference>
<dbReference type="InterPro" id="IPR029063">
    <property type="entry name" value="SAM-dependent_MTases_sf"/>
</dbReference>
<keyword evidence="2" id="KW-0489">Methyltransferase</keyword>